<name>A0A9Q6Z3V6_MYROD</name>
<dbReference type="EMBL" id="CP068108">
    <property type="protein sequence ID" value="QQU01658.1"/>
    <property type="molecule type" value="Genomic_DNA"/>
</dbReference>
<dbReference type="AlphaFoldDB" id="A0A9Q6Z3V6"/>
<organism evidence="1 2">
    <name type="scientific">Myroides odoratus</name>
    <name type="common">Flavobacterium odoratum</name>
    <dbReference type="NCBI Taxonomy" id="256"/>
    <lineage>
        <taxon>Bacteria</taxon>
        <taxon>Pseudomonadati</taxon>
        <taxon>Bacteroidota</taxon>
        <taxon>Flavobacteriia</taxon>
        <taxon>Flavobacteriales</taxon>
        <taxon>Flavobacteriaceae</taxon>
        <taxon>Myroides</taxon>
    </lineage>
</organism>
<evidence type="ECO:0000313" key="1">
    <source>
        <dbReference type="EMBL" id="QQU01658.1"/>
    </source>
</evidence>
<proteinExistence type="predicted"/>
<accession>A0A9Q6Z3V6</accession>
<sequence>MKVYCIACLFLVLNVGVVCWGQVPPYQGSNYIFGKNDVLYTRADLMYRIKAIYPDFHVLSPSEKSKLYVKEEIPFYSIFNYSDDDQFELEKTLQIFNYRNYSSFKAPIGVKKVTYHLYNNLVDSVSQIKHEFFFNKKNGFLEKEVKSGQEIYSAINWNVVEREEYSYRYTENEKKIIIEKLIQSDDSVISLAKFTYSKDKRLLIKVDFLSKDNDWNPIRGRLLKVPIRKTVEYCYNKENIIFDILVDGCSITQKASSYSNYVEFKNFNRWLNKDSWNLFLGLNEDENERVFFPKNLDLNFKQDSYRLNMNHTVSTNDVEKLNIVVQSHKSSNIFKNYYWEKHSVEPDTSKKISDIFSSTFLIIRNEANELNNLYFANKYEINNVLFSPNVQTETKLIFISKNEDRNSYLIKKINKKDLFRIDLFQEMSDKAAKAALLEYNRAPDVKNELLTLKLKSKRGLNEVYLVKGEKVYPLITIN</sequence>
<dbReference type="GeneID" id="93527584"/>
<gene>
    <name evidence="1" type="ORF">I6I88_07955</name>
</gene>
<dbReference type="Proteomes" id="UP000596202">
    <property type="component" value="Chromosome"/>
</dbReference>
<reference evidence="1 2" key="1">
    <citation type="submission" date="2021-01" db="EMBL/GenBank/DDBJ databases">
        <title>FDA dAtabase for Regulatory Grade micrObial Sequences (FDA-ARGOS): Supporting development and validation of Infectious Disease Dx tests.</title>
        <authorList>
            <person name="Sproer C."/>
            <person name="Gronow S."/>
            <person name="Severitt S."/>
            <person name="Schroder I."/>
            <person name="Tallon L."/>
            <person name="Sadzewicz L."/>
            <person name="Zhao X."/>
            <person name="Boylan J."/>
            <person name="Ott S."/>
            <person name="Bowen H."/>
            <person name="Vavikolanu K."/>
            <person name="Mehta A."/>
            <person name="Aluvathingal J."/>
            <person name="Nadendla S."/>
            <person name="Lowell S."/>
            <person name="Myers T."/>
            <person name="Yan Y."/>
            <person name="Sichtig H."/>
        </authorList>
    </citation>
    <scope>NUCLEOTIDE SEQUENCE [LARGE SCALE GENOMIC DNA]</scope>
    <source>
        <strain evidence="1 2">FDAARGOS_1131</strain>
    </source>
</reference>
<protein>
    <submittedName>
        <fullName evidence="1">Uncharacterized protein</fullName>
    </submittedName>
</protein>
<evidence type="ECO:0000313" key="2">
    <source>
        <dbReference type="Proteomes" id="UP000596202"/>
    </source>
</evidence>
<dbReference type="RefSeq" id="WP_002992325.1">
    <property type="nucleotide sequence ID" value="NZ_CP068108.1"/>
</dbReference>